<feature type="signal peptide" evidence="1">
    <location>
        <begin position="1"/>
        <end position="16"/>
    </location>
</feature>
<evidence type="ECO:0000313" key="2">
    <source>
        <dbReference type="EMBL" id="GMR34589.1"/>
    </source>
</evidence>
<organism evidence="2 3">
    <name type="scientific">Pristionchus mayeri</name>
    <dbReference type="NCBI Taxonomy" id="1317129"/>
    <lineage>
        <taxon>Eukaryota</taxon>
        <taxon>Metazoa</taxon>
        <taxon>Ecdysozoa</taxon>
        <taxon>Nematoda</taxon>
        <taxon>Chromadorea</taxon>
        <taxon>Rhabditida</taxon>
        <taxon>Rhabditina</taxon>
        <taxon>Diplogasteromorpha</taxon>
        <taxon>Diplogasteroidea</taxon>
        <taxon>Neodiplogasteridae</taxon>
        <taxon>Pristionchus</taxon>
    </lineage>
</organism>
<accession>A0AAN4Z7L0</accession>
<name>A0AAN4Z7L0_9BILA</name>
<gene>
    <name evidence="2" type="ORF">PMAYCL1PPCAC_04784</name>
</gene>
<evidence type="ECO:0000256" key="1">
    <source>
        <dbReference type="SAM" id="SignalP"/>
    </source>
</evidence>
<keyword evidence="1" id="KW-0732">Signal</keyword>
<dbReference type="Proteomes" id="UP001328107">
    <property type="component" value="Unassembled WGS sequence"/>
</dbReference>
<protein>
    <submittedName>
        <fullName evidence="2">Uncharacterized protein</fullName>
    </submittedName>
</protein>
<proteinExistence type="predicted"/>
<dbReference type="EMBL" id="BTRK01000002">
    <property type="protein sequence ID" value="GMR34589.1"/>
    <property type="molecule type" value="Genomic_DNA"/>
</dbReference>
<comment type="caution">
    <text evidence="2">The sequence shown here is derived from an EMBL/GenBank/DDBJ whole genome shotgun (WGS) entry which is preliminary data.</text>
</comment>
<dbReference type="AlphaFoldDB" id="A0AAN4Z7L0"/>
<feature type="chain" id="PRO_5042868714" evidence="1">
    <location>
        <begin position="17"/>
        <end position="99"/>
    </location>
</feature>
<evidence type="ECO:0000313" key="3">
    <source>
        <dbReference type="Proteomes" id="UP001328107"/>
    </source>
</evidence>
<reference evidence="3" key="1">
    <citation type="submission" date="2022-10" db="EMBL/GenBank/DDBJ databases">
        <title>Genome assembly of Pristionchus species.</title>
        <authorList>
            <person name="Yoshida K."/>
            <person name="Sommer R.J."/>
        </authorList>
    </citation>
    <scope>NUCLEOTIDE SEQUENCE [LARGE SCALE GENOMIC DNA]</scope>
    <source>
        <strain evidence="3">RS5460</strain>
    </source>
</reference>
<keyword evidence="3" id="KW-1185">Reference proteome</keyword>
<sequence>MVHYLIVVSLLTIACASPVLHRKPPMALCPILDNIVELASHIDLADDETLLVPTKANLGRCPPGCAPNKFFQLEALILTKDHAVEKKRAAKVVNGCVLV</sequence>